<name>A0A7T8GKP7_CALRO</name>
<dbReference type="SUPFAM" id="SSF48179">
    <property type="entry name" value="6-phosphogluconate dehydrogenase C-terminal domain-like"/>
    <property type="match status" value="1"/>
</dbReference>
<dbReference type="GO" id="GO:0006635">
    <property type="term" value="P:fatty acid beta-oxidation"/>
    <property type="evidence" value="ECO:0007669"/>
    <property type="project" value="TreeGrafter"/>
</dbReference>
<feature type="non-terminal residue" evidence="1">
    <location>
        <position position="1"/>
    </location>
</feature>
<dbReference type="InterPro" id="IPR013328">
    <property type="entry name" value="6PGD_dom2"/>
</dbReference>
<dbReference type="OrthoDB" id="10004768at2759"/>
<evidence type="ECO:0000313" key="1">
    <source>
        <dbReference type="EMBL" id="QQP31459.1"/>
    </source>
</evidence>
<evidence type="ECO:0000313" key="2">
    <source>
        <dbReference type="Proteomes" id="UP000595437"/>
    </source>
</evidence>
<accession>A0A7T8GKP7</accession>
<dbReference type="Gene3D" id="1.10.1040.10">
    <property type="entry name" value="N-(1-d-carboxylethyl)-l-norvaline Dehydrogenase, domain 2"/>
    <property type="match status" value="1"/>
</dbReference>
<evidence type="ECO:0008006" key="3">
    <source>
        <dbReference type="Google" id="ProtNLM"/>
    </source>
</evidence>
<dbReference type="AlphaFoldDB" id="A0A7T8GKP7"/>
<dbReference type="PANTHER" id="PTHR43612:SF3">
    <property type="entry name" value="TRIFUNCTIONAL ENZYME SUBUNIT ALPHA, MITOCHONDRIAL"/>
    <property type="match status" value="1"/>
</dbReference>
<keyword evidence="2" id="KW-1185">Reference proteome</keyword>
<reference evidence="2" key="1">
    <citation type="submission" date="2021-01" db="EMBL/GenBank/DDBJ databases">
        <title>Caligus Genome Assembly.</title>
        <authorList>
            <person name="Gallardo-Escarate C."/>
        </authorList>
    </citation>
    <scope>NUCLEOTIDE SEQUENCE [LARGE SCALE GENOMIC DNA]</scope>
</reference>
<protein>
    <recommendedName>
        <fullName evidence="3">Trifunctional enzyme subunit alpha, mitochondrial</fullName>
    </recommendedName>
</protein>
<dbReference type="PANTHER" id="PTHR43612">
    <property type="entry name" value="TRIFUNCTIONAL ENZYME SUBUNIT ALPHA"/>
    <property type="match status" value="1"/>
</dbReference>
<dbReference type="GO" id="GO:0004300">
    <property type="term" value="F:enoyl-CoA hydratase activity"/>
    <property type="evidence" value="ECO:0007669"/>
    <property type="project" value="TreeGrafter"/>
</dbReference>
<dbReference type="GO" id="GO:0016509">
    <property type="term" value="F:long-chain (3S)-3-hydroxyacyl-CoA dehydrogenase (NAD+) activity"/>
    <property type="evidence" value="ECO:0007669"/>
    <property type="project" value="TreeGrafter"/>
</dbReference>
<dbReference type="InterPro" id="IPR008927">
    <property type="entry name" value="6-PGluconate_DH-like_C_sf"/>
</dbReference>
<gene>
    <name evidence="1" type="ORF">FKW44_025068</name>
</gene>
<dbReference type="Proteomes" id="UP000595437">
    <property type="component" value="Chromosome 21"/>
</dbReference>
<dbReference type="EMBL" id="CP045910">
    <property type="protein sequence ID" value="QQP31459.1"/>
    <property type="molecule type" value="Genomic_DNA"/>
</dbReference>
<sequence length="133" mass="14391">AYGPRFSGGDPAVLETLVKAGYAGRKSGKGCFDYSQGKGSRPVNEKALEIFKENSLEPCGYGILKTPLEGDVGAVFGLGFPPIYGGPFRYTDILGAQYVVDNMRRFEQVYGAPFTPCQRLVDMAASGKKFYAK</sequence>
<organism evidence="1 2">
    <name type="scientific">Caligus rogercresseyi</name>
    <name type="common">Sea louse</name>
    <dbReference type="NCBI Taxonomy" id="217165"/>
    <lineage>
        <taxon>Eukaryota</taxon>
        <taxon>Metazoa</taxon>
        <taxon>Ecdysozoa</taxon>
        <taxon>Arthropoda</taxon>
        <taxon>Crustacea</taxon>
        <taxon>Multicrustacea</taxon>
        <taxon>Hexanauplia</taxon>
        <taxon>Copepoda</taxon>
        <taxon>Siphonostomatoida</taxon>
        <taxon>Caligidae</taxon>
        <taxon>Caligus</taxon>
    </lineage>
</organism>
<proteinExistence type="predicted"/>
<dbReference type="InterPro" id="IPR050136">
    <property type="entry name" value="FA_oxidation_alpha_subunit"/>
</dbReference>
<dbReference type="Gene3D" id="1.10.1040.50">
    <property type="match status" value="1"/>
</dbReference>